<evidence type="ECO:0008006" key="3">
    <source>
        <dbReference type="Google" id="ProtNLM"/>
    </source>
</evidence>
<name>A0A1I2Y354_9SPHI</name>
<gene>
    <name evidence="1" type="ORF">SAMN04489864_106181</name>
</gene>
<dbReference type="OrthoDB" id="1062680at2"/>
<evidence type="ECO:0000313" key="1">
    <source>
        <dbReference type="EMBL" id="SFH19787.1"/>
    </source>
</evidence>
<dbReference type="PROSITE" id="PS51257">
    <property type="entry name" value="PROKAR_LIPOPROTEIN"/>
    <property type="match status" value="1"/>
</dbReference>
<dbReference type="STRING" id="414048.SAMN04489864_106181"/>
<dbReference type="InterPro" id="IPR025345">
    <property type="entry name" value="DUF4249"/>
</dbReference>
<evidence type="ECO:0000313" key="2">
    <source>
        <dbReference type="Proteomes" id="UP000199666"/>
    </source>
</evidence>
<dbReference type="Pfam" id="PF14054">
    <property type="entry name" value="DUF4249"/>
    <property type="match status" value="1"/>
</dbReference>
<protein>
    <recommendedName>
        <fullName evidence="3">DUF4249 domain-containing protein</fullName>
    </recommendedName>
</protein>
<dbReference type="RefSeq" id="WP_090994278.1">
    <property type="nucleotide sequence ID" value="NZ_FOPP01000006.1"/>
</dbReference>
<reference evidence="1 2" key="1">
    <citation type="submission" date="2016-10" db="EMBL/GenBank/DDBJ databases">
        <authorList>
            <person name="de Groot N.N."/>
        </authorList>
    </citation>
    <scope>NUCLEOTIDE SEQUENCE [LARGE SCALE GENOMIC DNA]</scope>
    <source>
        <strain evidence="1 2">DSM 18684</strain>
    </source>
</reference>
<dbReference type="AlphaFoldDB" id="A0A1I2Y354"/>
<sequence>MRLSYILKFVLIAAVLSSCKERFKPDVLQTNSNLLVVEGFINTGNDSTIITLSRTVFLDDKQAIKPEAGATVMVESETNETYALIEKGNGVYGAPSLNLSASKKYRLKIKTSTNTNYLSDFVSAKESPPIDDVTWKIGANGLQIAVNTHDETQNSRYYRWEYTDTWIFYAPFQSVLMFNGVEVVERNLTTHQIFQCWGNYNSSTILLGSTAKLEKDVIFESPITLIDHHAERLGEKYSILVKQYALTKEAYQFYEQLKKNTETLGSIFDAQPSEIKGNIHNENVPDEPVLGYISAGTVQQKRIFIVKKDLPPSFFLKKNPRCVRPPFVVIPKSQAELVGFFASGINIPIDYAPEGGYYSSGRECADCTLTGTNKRPSFWQ</sequence>
<keyword evidence="2" id="KW-1185">Reference proteome</keyword>
<organism evidence="1 2">
    <name type="scientific">Pedobacter insulae</name>
    <dbReference type="NCBI Taxonomy" id="414048"/>
    <lineage>
        <taxon>Bacteria</taxon>
        <taxon>Pseudomonadati</taxon>
        <taxon>Bacteroidota</taxon>
        <taxon>Sphingobacteriia</taxon>
        <taxon>Sphingobacteriales</taxon>
        <taxon>Sphingobacteriaceae</taxon>
        <taxon>Pedobacter</taxon>
    </lineage>
</organism>
<dbReference type="EMBL" id="FOPP01000006">
    <property type="protein sequence ID" value="SFH19787.1"/>
    <property type="molecule type" value="Genomic_DNA"/>
</dbReference>
<dbReference type="Proteomes" id="UP000199666">
    <property type="component" value="Unassembled WGS sequence"/>
</dbReference>
<proteinExistence type="predicted"/>
<accession>A0A1I2Y354</accession>